<accession>E7RV32</accession>
<dbReference type="GO" id="GO:0005829">
    <property type="term" value="C:cytosol"/>
    <property type="evidence" value="ECO:0007669"/>
    <property type="project" value="TreeGrafter"/>
</dbReference>
<dbReference type="GO" id="GO:0002128">
    <property type="term" value="P:tRNA nucleoside ribose methylation"/>
    <property type="evidence" value="ECO:0007669"/>
    <property type="project" value="TreeGrafter"/>
</dbReference>
<dbReference type="PANTHER" id="PTHR42786">
    <property type="entry name" value="TRNA/RRNA METHYLTRANSFERASE"/>
    <property type="match status" value="1"/>
</dbReference>
<evidence type="ECO:0000313" key="6">
    <source>
        <dbReference type="EMBL" id="EFV95636.1"/>
    </source>
</evidence>
<dbReference type="PANTHER" id="PTHR42786:SF1">
    <property type="entry name" value="TRNA (CYTIDINE_URIDINE-2'-O-)-METHYLTRANSFERASE TRMJ"/>
    <property type="match status" value="1"/>
</dbReference>
<name>E7RV32_9BURK</name>
<dbReference type="GO" id="GO:0003723">
    <property type="term" value="F:RNA binding"/>
    <property type="evidence" value="ECO:0007669"/>
    <property type="project" value="InterPro"/>
</dbReference>
<organism evidence="6 7">
    <name type="scientific">Lautropia mirabilis ATCC 51599</name>
    <dbReference type="NCBI Taxonomy" id="887898"/>
    <lineage>
        <taxon>Bacteria</taxon>
        <taxon>Pseudomonadati</taxon>
        <taxon>Pseudomonadota</taxon>
        <taxon>Betaproteobacteria</taxon>
        <taxon>Burkholderiales</taxon>
        <taxon>Burkholderiaceae</taxon>
        <taxon>Lautropia</taxon>
    </lineage>
</organism>
<reference evidence="6 7" key="1">
    <citation type="submission" date="2010-12" db="EMBL/GenBank/DDBJ databases">
        <authorList>
            <person name="Muzny D."/>
            <person name="Qin X."/>
            <person name="Deng J."/>
            <person name="Jiang H."/>
            <person name="Liu Y."/>
            <person name="Qu J."/>
            <person name="Song X.-Z."/>
            <person name="Zhang L."/>
            <person name="Thornton R."/>
            <person name="Coyle M."/>
            <person name="Francisco L."/>
            <person name="Jackson L."/>
            <person name="Javaid M."/>
            <person name="Korchina V."/>
            <person name="Kovar C."/>
            <person name="Mata R."/>
            <person name="Mathew T."/>
            <person name="Ngo R."/>
            <person name="Nguyen L."/>
            <person name="Nguyen N."/>
            <person name="Okwuonu G."/>
            <person name="Ongeri F."/>
            <person name="Pham C."/>
            <person name="Simmons D."/>
            <person name="Wilczek-Boney K."/>
            <person name="Hale W."/>
            <person name="Jakkamsetti A."/>
            <person name="Pham P."/>
            <person name="Ruth R."/>
            <person name="San Lucas F."/>
            <person name="Warren J."/>
            <person name="Zhang J."/>
            <person name="Zhao Z."/>
            <person name="Zhou C."/>
            <person name="Zhu D."/>
            <person name="Lee S."/>
            <person name="Bess C."/>
            <person name="Blankenburg K."/>
            <person name="Forbes L."/>
            <person name="Fu Q."/>
            <person name="Gubbala S."/>
            <person name="Hirani K."/>
            <person name="Jayaseelan J.C."/>
            <person name="Lara F."/>
            <person name="Munidasa M."/>
            <person name="Palculict T."/>
            <person name="Patil S."/>
            <person name="Pu L.-L."/>
            <person name="Saada N."/>
            <person name="Tang L."/>
            <person name="Weissenberger G."/>
            <person name="Zhu Y."/>
            <person name="Hemphill L."/>
            <person name="Shang Y."/>
            <person name="Youmans B."/>
            <person name="Ayvaz T."/>
            <person name="Ross M."/>
            <person name="Santibanez J."/>
            <person name="Aqrawi P."/>
            <person name="Gross S."/>
            <person name="Joshi V."/>
            <person name="Fowler G."/>
            <person name="Nazareth L."/>
            <person name="Reid J."/>
            <person name="Worley K."/>
            <person name="Petrosino J."/>
            <person name="Highlander S."/>
            <person name="Gibbs R."/>
        </authorList>
    </citation>
    <scope>NUCLEOTIDE SEQUENCE [LARGE SCALE GENOMIC DNA]</scope>
    <source>
        <strain evidence="6 7">ATCC 51599</strain>
    </source>
</reference>
<dbReference type="Gene3D" id="3.40.1280.10">
    <property type="match status" value="1"/>
</dbReference>
<dbReference type="CDD" id="cd18093">
    <property type="entry name" value="SpoU-like_TrmJ"/>
    <property type="match status" value="1"/>
</dbReference>
<dbReference type="eggNOG" id="COG0565">
    <property type="taxonomic scope" value="Bacteria"/>
</dbReference>
<dbReference type="InterPro" id="IPR029028">
    <property type="entry name" value="Alpha/beta_knot_MTases"/>
</dbReference>
<dbReference type="EMBL" id="AEQP01000002">
    <property type="protein sequence ID" value="EFV95636.1"/>
    <property type="molecule type" value="Genomic_DNA"/>
</dbReference>
<keyword evidence="4" id="KW-0949">S-adenosyl-L-methionine</keyword>
<protein>
    <submittedName>
        <fullName evidence="6">RNA methyltransferase, TrmH family, group 1</fullName>
        <ecNumber evidence="6">2.1.1.-</ecNumber>
    </submittedName>
</protein>
<dbReference type="InterPro" id="IPR004384">
    <property type="entry name" value="RNA_MeTrfase_TrmJ/LasT"/>
</dbReference>
<evidence type="ECO:0000256" key="2">
    <source>
        <dbReference type="ARBA" id="ARBA00022603"/>
    </source>
</evidence>
<gene>
    <name evidence="6" type="ORF">HMPREF0551_0544</name>
</gene>
<dbReference type="SUPFAM" id="SSF75217">
    <property type="entry name" value="alpha/beta knot"/>
    <property type="match status" value="1"/>
</dbReference>
<evidence type="ECO:0000313" key="7">
    <source>
        <dbReference type="Proteomes" id="UP000011021"/>
    </source>
</evidence>
<keyword evidence="2 6" id="KW-0489">Methyltransferase</keyword>
<dbReference type="AlphaFoldDB" id="E7RV32"/>
<dbReference type="EC" id="2.1.1.-" evidence="6"/>
<keyword evidence="7" id="KW-1185">Reference proteome</keyword>
<comment type="similarity">
    <text evidence="1">Belongs to the class IV-like SAM-binding methyltransferase superfamily. RNA methyltransferase TrmH family.</text>
</comment>
<dbReference type="GO" id="GO:0008173">
    <property type="term" value="F:RNA methyltransferase activity"/>
    <property type="evidence" value="ECO:0007669"/>
    <property type="project" value="InterPro"/>
</dbReference>
<dbReference type="Pfam" id="PF00588">
    <property type="entry name" value="SpoU_methylase"/>
    <property type="match status" value="1"/>
</dbReference>
<feature type="domain" description="tRNA/rRNA methyltransferase SpoU type" evidence="5">
    <location>
        <begin position="38"/>
        <end position="191"/>
    </location>
</feature>
<dbReference type="InterPro" id="IPR029026">
    <property type="entry name" value="tRNA_m1G_MTases_N"/>
</dbReference>
<dbReference type="Gene3D" id="1.10.8.590">
    <property type="match status" value="1"/>
</dbReference>
<evidence type="ECO:0000256" key="4">
    <source>
        <dbReference type="ARBA" id="ARBA00022691"/>
    </source>
</evidence>
<dbReference type="STRING" id="887898.HMPREF0551_0544"/>
<dbReference type="InterPro" id="IPR001537">
    <property type="entry name" value="SpoU_MeTrfase"/>
</dbReference>
<sequence length="324" mass="34269">MVTLQKNNSGILHQQMTERLETHRKLDAFSQHLLDACRFVLVSPSLSANIGSAVRALTTMGIPDLMVVAPRDAAFREDAGALALAAGAEARLAQVGSRPSLDAALADCQLAVAVSAEGREFGPPPAFPGPLCAEVLGMLSAGQVQRVAFVFGTERTGLGTAEMARCQRWLTIPADADYSSLNLAQAVQIVAFSLRRAVLEREAARVMTRGESASGGAPSAELARAVDGYPTDVCGREDAASPAAGVRHDGSRGLRSGERLADLGAVEGLVRHAESSLAALGTLDPARPRRLMARLRHLFGRTSLTAAEVDLLRGICRDIDRRTK</sequence>
<keyword evidence="3 6" id="KW-0808">Transferase</keyword>
<comment type="caution">
    <text evidence="6">The sequence shown here is derived from an EMBL/GenBank/DDBJ whole genome shotgun (WGS) entry which is preliminary data.</text>
</comment>
<evidence type="ECO:0000259" key="5">
    <source>
        <dbReference type="Pfam" id="PF00588"/>
    </source>
</evidence>
<dbReference type="HOGENOM" id="CLU_056931_0_1_4"/>
<evidence type="ECO:0000256" key="1">
    <source>
        <dbReference type="ARBA" id="ARBA00007228"/>
    </source>
</evidence>
<dbReference type="Proteomes" id="UP000011021">
    <property type="component" value="Unassembled WGS sequence"/>
</dbReference>
<evidence type="ECO:0000256" key="3">
    <source>
        <dbReference type="ARBA" id="ARBA00022679"/>
    </source>
</evidence>
<proteinExistence type="inferred from homology"/>